<comment type="similarity">
    <text evidence="1">Belongs to the aryl sulfotransferase family.</text>
</comment>
<dbReference type="Proteomes" id="UP000807542">
    <property type="component" value="Unassembled WGS sequence"/>
</dbReference>
<reference evidence="4 6" key="1">
    <citation type="submission" date="2020-11" db="EMBL/GenBank/DDBJ databases">
        <title>Insectihabitans protaetiae gen. nov. sp. nov. and Insectihabitans allomyrinae sp. nov., isolated from larvae of Protaetia brevitarsis seulensis and Allomyrina dichotoma, respectively.</title>
        <authorList>
            <person name="Lee S.D."/>
            <person name="Byeon Y.-S."/>
            <person name="Kim S.-M."/>
            <person name="Yang H.L."/>
            <person name="Kim I.S."/>
        </authorList>
    </citation>
    <scope>NUCLEOTIDE SEQUENCE</scope>
    <source>
        <strain evidence="4">CWB-B4</strain>
        <strain evidence="3 6">CWB-B43</strain>
    </source>
</reference>
<evidence type="ECO:0000313" key="4">
    <source>
        <dbReference type="EMBL" id="MBK5174826.1"/>
    </source>
</evidence>
<evidence type="ECO:0000313" key="6">
    <source>
        <dbReference type="Proteomes" id="UP001296969"/>
    </source>
</evidence>
<dbReference type="EMBL" id="JADRCQ010000001">
    <property type="protein sequence ID" value="MBK5071517.1"/>
    <property type="molecule type" value="Genomic_DNA"/>
</dbReference>
<feature type="disulfide bond" evidence="1">
    <location>
        <begin position="445"/>
        <end position="451"/>
    </location>
</feature>
<feature type="chain" id="PRO_5039772873" description="Arylsulfate sulfotransferase AssT" evidence="1">
    <location>
        <begin position="28"/>
        <end position="598"/>
    </location>
</feature>
<keyword evidence="1" id="KW-0732">Signal</keyword>
<dbReference type="GO" id="GO:0047686">
    <property type="term" value="F:arylsulfate sulfotransferase activity"/>
    <property type="evidence" value="ECO:0007669"/>
    <property type="project" value="UniProtKB-UniRule"/>
</dbReference>
<dbReference type="InterPro" id="IPR010262">
    <property type="entry name" value="Arylsulfotransferase_bact"/>
</dbReference>
<dbReference type="InterPro" id="IPR053143">
    <property type="entry name" value="Arylsulfate_ST"/>
</dbReference>
<keyword evidence="1" id="KW-0808">Transferase</keyword>
<feature type="domain" description="Arylsulfotransferase N-terminal" evidence="2">
    <location>
        <begin position="42"/>
        <end position="127"/>
    </location>
</feature>
<comment type="function">
    <text evidence="1">Catalyses the transfer of a sulfate group from a phenyl sulfate ester to other phenolic compounds.</text>
</comment>
<dbReference type="InterPro" id="IPR028610">
    <property type="entry name" value="AssT_Enterobac"/>
</dbReference>
<dbReference type="Pfam" id="PF05935">
    <property type="entry name" value="Arylsulfotrans"/>
    <property type="match status" value="1"/>
</dbReference>
<dbReference type="PANTHER" id="PTHR35340">
    <property type="entry name" value="PQQ ENZYME REPEAT PROTEIN-RELATED"/>
    <property type="match status" value="1"/>
</dbReference>
<keyword evidence="1" id="KW-1015">Disulfide bond</keyword>
<sequence length="598" mass="66555" precursor="true">MFIKTRNTLVAGTVALALGFASPTIMAAGFKPAQPAGNLGAIVVDPYGNAPLTALVELDGHKVSDVKVTVHGKNDKGVPISYAVGAESLKSYDGIPIFGLYQKHDNKVTVEYKENNKPLKDEYIIKTSSIVNNYMDNRSLSDLQETKVITVAPGFEDRLYLVNTHTFTAQGSDLHWHGEKDKNAGILDAGPAGGALPFDIAPFTFIVDTQGEYRWWLNQNAIYDGRDVNINKRGYLMGIRETPRGTFTAVQGQHWYEFDMMGQILVDHKLPRGFMDATHESVETSNGTVLLRVGKRNYKRDDGLHVHTIRDHIIEVDKSGRVIDVWDLNLILDPLRDSLLGALDAGAVCVNVDLAHAGQQAKLEPDTPYGDALGVGPGRNWAHVNSIAYDAKDDSIILSSRHQGVVKIGRDKEVKWILAPSKGWNEKLSKKLLKPVSDSGKPLQCDENGKCENSNFDFSYTQHTAWLSSKGTLTVFDNGDGRGLEQPALPTMKYSRFVEYKIDEKNMTVQQVWEYGKDRGYDWYSPITSIVEYQKDRDTMFGFGGSIHLFDVGQATVGKLNEIDYKTKAVKVEIDVLSDKPNQTHYRALLVRPQNMFK</sequence>
<comment type="caution">
    <text evidence="4">The sequence shown here is derived from an EMBL/GenBank/DDBJ whole genome shotgun (WGS) entry which is preliminary data.</text>
</comment>
<dbReference type="RefSeq" id="WP_228396870.1">
    <property type="nucleotide sequence ID" value="NZ_JADRCP010000001.1"/>
</dbReference>
<feature type="binding site" evidence="1">
    <location>
        <position position="383"/>
    </location>
    <ligand>
        <name>a phenol</name>
        <dbReference type="ChEBI" id="CHEBI:33853"/>
    </ligand>
</feature>
<dbReference type="EC" id="2.8.2.22" evidence="1"/>
<gene>
    <name evidence="1" type="primary">assT</name>
    <name evidence="4" type="ORF">I2492_00615</name>
    <name evidence="3" type="ORF">I2493_00615</name>
</gene>
<proteinExistence type="inferred from homology"/>
<evidence type="ECO:0000256" key="1">
    <source>
        <dbReference type="HAMAP-Rule" id="MF_00933"/>
    </source>
</evidence>
<feature type="binding site" evidence="1">
    <location>
        <position position="279"/>
    </location>
    <ligand>
        <name>a phenol</name>
        <dbReference type="ChEBI" id="CHEBI:33853"/>
    </ligand>
</feature>
<comment type="subcellular location">
    <subcellularLocation>
        <location evidence="1">Periplasm</location>
    </subcellularLocation>
</comment>
<feature type="binding site" evidence="1">
    <location>
        <position position="463"/>
    </location>
    <ligand>
        <name>a phenol</name>
        <dbReference type="ChEBI" id="CHEBI:33853"/>
    </ligand>
</feature>
<accession>A0A9D7AF39</accession>
<organism evidence="4 5">
    <name type="scientific">Limnobaculum xujianqingii</name>
    <dbReference type="NCBI Taxonomy" id="2738837"/>
    <lineage>
        <taxon>Bacteria</taxon>
        <taxon>Pseudomonadati</taxon>
        <taxon>Pseudomonadota</taxon>
        <taxon>Gammaproteobacteria</taxon>
        <taxon>Enterobacterales</taxon>
        <taxon>Budviciaceae</taxon>
        <taxon>Limnobaculum</taxon>
    </lineage>
</organism>
<dbReference type="GO" id="GO:0004062">
    <property type="term" value="F:aryl sulfotransferase activity"/>
    <property type="evidence" value="ECO:0007669"/>
    <property type="project" value="InterPro"/>
</dbReference>
<name>A0A9D7AF39_9GAMM</name>
<comment type="catalytic activity">
    <reaction evidence="1">
        <text>an aryl sulfate + a phenol = an aryl sulfate + a phenol</text>
        <dbReference type="Rhea" id="RHEA:51072"/>
        <dbReference type="ChEBI" id="CHEBI:33853"/>
        <dbReference type="ChEBI" id="CHEBI:140317"/>
        <dbReference type="EC" id="2.8.2.22"/>
    </reaction>
</comment>
<evidence type="ECO:0000313" key="5">
    <source>
        <dbReference type="Proteomes" id="UP000807542"/>
    </source>
</evidence>
<keyword evidence="1" id="KW-0574">Periplasm</keyword>
<dbReference type="Gene3D" id="2.60.40.3100">
    <property type="entry name" value="Arylsulphate sulphotransferase monomer, N-terminal domain"/>
    <property type="match status" value="1"/>
</dbReference>
<dbReference type="InterPro" id="IPR035391">
    <property type="entry name" value="Arylsulfotran_N"/>
</dbReference>
<protein>
    <recommendedName>
        <fullName evidence="1">Arylsulfate sulfotransferase AssT</fullName>
        <ecNumber evidence="1">2.8.2.22</ecNumber>
    </recommendedName>
    <alternativeName>
        <fullName evidence="1">Aryl sulfotransferase AssT</fullName>
    </alternativeName>
</protein>
<dbReference type="Proteomes" id="UP001296969">
    <property type="component" value="Unassembled WGS sequence"/>
</dbReference>
<dbReference type="AlphaFoldDB" id="A0A9D7AF39"/>
<dbReference type="EMBL" id="JADRCP010000001">
    <property type="protein sequence ID" value="MBK5174826.1"/>
    <property type="molecule type" value="Genomic_DNA"/>
</dbReference>
<keyword evidence="6" id="KW-1185">Reference proteome</keyword>
<evidence type="ECO:0000259" key="2">
    <source>
        <dbReference type="Pfam" id="PF17425"/>
    </source>
</evidence>
<dbReference type="GO" id="GO:0042597">
    <property type="term" value="C:periplasmic space"/>
    <property type="evidence" value="ECO:0007669"/>
    <property type="project" value="UniProtKB-SubCell"/>
</dbReference>
<feature type="signal peptide" evidence="1">
    <location>
        <begin position="1"/>
        <end position="27"/>
    </location>
</feature>
<evidence type="ECO:0000313" key="3">
    <source>
        <dbReference type="EMBL" id="MBK5071517.1"/>
    </source>
</evidence>
<dbReference type="PANTHER" id="PTHR35340:SF10">
    <property type="entry name" value="CYTOPLASMIC PROTEIN"/>
    <property type="match status" value="1"/>
</dbReference>
<dbReference type="InterPro" id="IPR038477">
    <property type="entry name" value="ASST_N_sf"/>
</dbReference>
<dbReference type="HAMAP" id="MF_00933">
    <property type="entry name" value="Arylsulfotrans_AssT"/>
    <property type="match status" value="1"/>
</dbReference>
<dbReference type="Pfam" id="PF17425">
    <property type="entry name" value="Arylsulfotran_N"/>
    <property type="match status" value="1"/>
</dbReference>
<feature type="active site" description="Nucleophile; sulfurylated histidine covalent intermediate" evidence="1">
    <location>
        <position position="463"/>
    </location>
</feature>